<feature type="compositionally biased region" description="Polar residues" evidence="2">
    <location>
        <begin position="1205"/>
        <end position="1216"/>
    </location>
</feature>
<feature type="compositionally biased region" description="Low complexity" evidence="2">
    <location>
        <begin position="1226"/>
        <end position="1238"/>
    </location>
</feature>
<keyword evidence="1" id="KW-0175">Coiled coil</keyword>
<proteinExistence type="predicted"/>
<feature type="compositionally biased region" description="Polar residues" evidence="2">
    <location>
        <begin position="2724"/>
        <end position="2733"/>
    </location>
</feature>
<feature type="region of interest" description="Disordered" evidence="2">
    <location>
        <begin position="2546"/>
        <end position="2580"/>
    </location>
</feature>
<evidence type="ECO:0000313" key="3">
    <source>
        <dbReference type="EMBL" id="ESP02923.1"/>
    </source>
</evidence>
<evidence type="ECO:0000313" key="4">
    <source>
        <dbReference type="Proteomes" id="UP000030746"/>
    </source>
</evidence>
<name>V4AYY8_LOTGI</name>
<feature type="region of interest" description="Disordered" evidence="2">
    <location>
        <begin position="1816"/>
        <end position="1838"/>
    </location>
</feature>
<dbReference type="OMA" id="IDAYNTH"/>
<reference evidence="3 4" key="1">
    <citation type="journal article" date="2013" name="Nature">
        <title>Insights into bilaterian evolution from three spiralian genomes.</title>
        <authorList>
            <person name="Simakov O."/>
            <person name="Marletaz F."/>
            <person name="Cho S.J."/>
            <person name="Edsinger-Gonzales E."/>
            <person name="Havlak P."/>
            <person name="Hellsten U."/>
            <person name="Kuo D.H."/>
            <person name="Larsson T."/>
            <person name="Lv J."/>
            <person name="Arendt D."/>
            <person name="Savage R."/>
            <person name="Osoegawa K."/>
            <person name="de Jong P."/>
            <person name="Grimwood J."/>
            <person name="Chapman J.A."/>
            <person name="Shapiro H."/>
            <person name="Aerts A."/>
            <person name="Otillar R.P."/>
            <person name="Terry A.Y."/>
            <person name="Boore J.L."/>
            <person name="Grigoriev I.V."/>
            <person name="Lindberg D.R."/>
            <person name="Seaver E.C."/>
            <person name="Weisblat D.A."/>
            <person name="Putnam N.H."/>
            <person name="Rokhsar D.S."/>
        </authorList>
    </citation>
    <scope>NUCLEOTIDE SEQUENCE [LARGE SCALE GENOMIC DNA]</scope>
</reference>
<dbReference type="GeneID" id="20248284"/>
<feature type="compositionally biased region" description="Low complexity" evidence="2">
    <location>
        <begin position="2446"/>
        <end position="2457"/>
    </location>
</feature>
<dbReference type="RefSeq" id="XP_009046393.1">
    <property type="nucleotide sequence ID" value="XM_009048145.1"/>
</dbReference>
<dbReference type="CTD" id="20248284"/>
<feature type="compositionally biased region" description="Basic residues" evidence="2">
    <location>
        <begin position="2778"/>
        <end position="2790"/>
    </location>
</feature>
<feature type="compositionally biased region" description="Polar residues" evidence="2">
    <location>
        <begin position="51"/>
        <end position="60"/>
    </location>
</feature>
<feature type="compositionally biased region" description="Polar residues" evidence="2">
    <location>
        <begin position="633"/>
        <end position="646"/>
    </location>
</feature>
<feature type="compositionally biased region" description="Polar residues" evidence="2">
    <location>
        <begin position="1371"/>
        <end position="1386"/>
    </location>
</feature>
<feature type="region of interest" description="Disordered" evidence="2">
    <location>
        <begin position="605"/>
        <end position="660"/>
    </location>
</feature>
<feature type="region of interest" description="Disordered" evidence="2">
    <location>
        <begin position="2483"/>
        <end position="2502"/>
    </location>
</feature>
<feature type="compositionally biased region" description="Low complexity" evidence="2">
    <location>
        <begin position="1353"/>
        <end position="1364"/>
    </location>
</feature>
<evidence type="ECO:0000256" key="2">
    <source>
        <dbReference type="SAM" id="MobiDB-lite"/>
    </source>
</evidence>
<feature type="coiled-coil region" evidence="1">
    <location>
        <begin position="2286"/>
        <end position="2313"/>
    </location>
</feature>
<protein>
    <submittedName>
        <fullName evidence="3">Uncharacterized protein</fullName>
    </submittedName>
</protein>
<feature type="region of interest" description="Disordered" evidence="2">
    <location>
        <begin position="1195"/>
        <end position="1238"/>
    </location>
</feature>
<dbReference type="Proteomes" id="UP000030746">
    <property type="component" value="Unassembled WGS sequence"/>
</dbReference>
<feature type="region of interest" description="Disordered" evidence="2">
    <location>
        <begin position="1767"/>
        <end position="1795"/>
    </location>
</feature>
<feature type="region of interest" description="Disordered" evidence="2">
    <location>
        <begin position="24"/>
        <end position="97"/>
    </location>
</feature>
<gene>
    <name evidence="3" type="ORF">LOTGIDRAFT_230410</name>
</gene>
<feature type="region of interest" description="Disordered" evidence="2">
    <location>
        <begin position="1249"/>
        <end position="1268"/>
    </location>
</feature>
<feature type="region of interest" description="Disordered" evidence="2">
    <location>
        <begin position="2718"/>
        <end position="2769"/>
    </location>
</feature>
<feature type="compositionally biased region" description="Basic and acidic residues" evidence="2">
    <location>
        <begin position="647"/>
        <end position="657"/>
    </location>
</feature>
<feature type="region of interest" description="Disordered" evidence="2">
    <location>
        <begin position="2435"/>
        <end position="2463"/>
    </location>
</feature>
<dbReference type="OrthoDB" id="6163253at2759"/>
<evidence type="ECO:0000256" key="1">
    <source>
        <dbReference type="SAM" id="Coils"/>
    </source>
</evidence>
<feature type="compositionally biased region" description="Polar residues" evidence="2">
    <location>
        <begin position="1829"/>
        <end position="1838"/>
    </location>
</feature>
<feature type="compositionally biased region" description="Low complexity" evidence="2">
    <location>
        <begin position="2755"/>
        <end position="2767"/>
    </location>
</feature>
<feature type="compositionally biased region" description="Polar residues" evidence="2">
    <location>
        <begin position="213"/>
        <end position="242"/>
    </location>
</feature>
<feature type="region of interest" description="Disordered" evidence="2">
    <location>
        <begin position="1347"/>
        <end position="1386"/>
    </location>
</feature>
<feature type="region of interest" description="Disordered" evidence="2">
    <location>
        <begin position="559"/>
        <end position="580"/>
    </location>
</feature>
<dbReference type="HOGENOM" id="CLU_226874_0_0_1"/>
<feature type="compositionally biased region" description="Polar residues" evidence="2">
    <location>
        <begin position="1251"/>
        <end position="1265"/>
    </location>
</feature>
<feature type="region of interest" description="Disordered" evidence="2">
    <location>
        <begin position="2235"/>
        <end position="2264"/>
    </location>
</feature>
<keyword evidence="4" id="KW-1185">Reference proteome</keyword>
<dbReference type="KEGG" id="lgi:LOTGIDRAFT_230410"/>
<dbReference type="EMBL" id="KB200129">
    <property type="protein sequence ID" value="ESP02923.1"/>
    <property type="molecule type" value="Genomic_DNA"/>
</dbReference>
<feature type="compositionally biased region" description="Basic and acidic residues" evidence="2">
    <location>
        <begin position="77"/>
        <end position="93"/>
    </location>
</feature>
<accession>V4AYY8</accession>
<feature type="compositionally biased region" description="Low complexity" evidence="2">
    <location>
        <begin position="2235"/>
        <end position="2251"/>
    </location>
</feature>
<dbReference type="STRING" id="225164.V4AYY8"/>
<sequence length="2796" mass="312431">MITVAFLVYHVAKIWLAKIGLGTTNKKQRRRSQRPHKDFRSDDTDEFSDDSLASGSNSKPPSRPNSGKSGKRKRKPRNSEEHRKGDITSDEYAHSANSSFSDDSLIFSTDRRGMQEPSEATKLEIATINESINQMNTALNRLSNTSENYKLADGTMTMSPVNVWSSGDSGIQPNTDVSNSTCGVQTKSNDNVSITSPKRHSWTLSISKPEIWMSSSSESPDPLTGSQRSAETNMAEIRSSSPPKVERLHQSSIEQDTDGNVKYLVTINEDETKILYNVEKTEYRTFSVGDETNPPVSTVIPNTININLTETKTIQKKDNYEAREREKILYHRGNQDLDSADAIVSSHFYQEGRSLQTEQDVIGDIVSRESSVDKQLVDSDDRSFIKPSSRDTVHQESNLLPIDVEHVLNSTLTDCDDTNSPESFVSSSVDVLHEVDYLTEEAVPRTESERSVSSTGCSTVGLQEFVSKSTDVDQLYPRSLDSFSSPQNVVSEALYLQDEIILSEQQLNDVKQKGDDPKKSTLQINPGYVVLHGSSVDNEPNSALPTERSPAVRLSQIELSPEPTRMNLISPRSPEEELDDGYASINVNDGKLTSLSYHPDIGPFEIPLNSDKANSRKTSLDEPFSRLSRKSSLKNTDSSLSTTQSDVRTKTKQKGESDNNLCDEIVSTLLPSNTNLKESPTEDSFSPSDNEQFINYSLYQSADMVPQDALMSTTFNKQLAFDLSKMNTATSAEIYNHLQDQSLISSKSFTTGDAYQHIDVFSKKSVSPSAENNHQLQEQSSLSLKVTISSVDQNKEEDMENERLHDLLNEGRIENEISQDLLSSVSLESSTMGAHQHSNLYQKNLSTSAEREDFLQDQAHQHKEEEMGIKSYYHPKSSTKSCSMDDTFQHKDLSNSDVLDVHADRHYHLQDQIEISSDSLTMYEAFQHKEEKVKTESRITALDGADGSHIHGYGKRVKAVMISDRGDKEELKTETRRPSLVIDSRMDVLTERRPSLVFDSKFDVYKKDNTSITVLAKPASLRIFLPESSILKSSSDFVESVRQHDNDSMIINEDLDEGLSPQQSLRIGGAFLNSDVTDSVGNNNNSKTICNRTISSLENPQNSSSIGYSDIDSTQAALKVGQAFLGSTPVHSIANRQSSHSSSLHTRPDVDGTQKIIQFIHPMSKCSALTGGLNELHQRTLLGGTNTSFHLTESDQSEIEDSGFHTHTTTDSSLSPDSEEQKSPRRNNSIKSNSSSISTNSVTIGIEIESDLQTNTSDENSQMSDRLSKDNEELRFDVQHIEFGTTQSNFYDEIDSVIDETVVVQSKTLNSNNLRSVGIRTDNSILSNFNQISDSGSEQTLMSVDSRKIDTDSNQSKSSEFNSSGDIYLTPENNSTSNSSIYRTPDQSPRLQQISHIGPTYSDGLPVSSSKFNKTHQCEDSSETVDSLKWELARRIAKLQSRCKSLSDSAISSDFTDLERSGSFRQIANRISRRSSGCGSGYVSRKELDRSLQEISVYLDNAPPQNLIDHTMHRSMEYTNIPNQVANAMMECRSLMASPPADNLANILDSKRPARLYGRKWRSLGDLSELSGTEILRMLKADFDESLSRQSSSDNYYLPSNKDSNLSNDKSQRYISWGDIQCRSLDESNTEQDLVVSAASRTNQFNILLDECKLSRAKSSIDSPNSPLSADQLDFYLGNIHSSEEDHRKRNSVDQGVNCHVDLLESKRRIRHKSPSMSDLEHGEPVVKDFEKAHSTGCVDILDSPVPSTASSNDSITFVFVGNSEEKSDVTHSNPHLNKSPSSSSPQTSSRRGQSEGHLAIISHQFENNHLTRRQLSSMNDDRSERSASCDNLSTQGNKELRRSYSTSLLDVVQIEEPEIEPFPPSCSTDDIIDGEDERGVEEEFLPLMFSKQNVSPRLRKTVTGQFGNSCLSKTQLENVTSKPGGETKNRIHKQELQSVFQMEINTGLDGNNQGRVILVNRLTQTDDHNQLYNQHLDWQEYQHDHLDITSADLSDESGFITDANVYSPPTSFRDISSNLHSTSTIQNFSGCTNSDLLTVNQTVIKQTIESGESTTKVSSFTQTTDSEIEKDMLNTSNTETQTTPAISPIVSPVTTRRNTLIQTDQDYQTQSFTDGPTNTTILAEIADLRKEHTKMMALLERSKQKPTRPSQLDLFVKQKSITSDSSGSVSPVTVIEKLASKQESHCSRRREEDTFDNLFSTTTTTTTTINNRDVNDDIEDLRLNIDLESLDYSYTNQNSTSSQPNGSSSSRSKRDHSDSLVYVPIGDDNKRYFVTTAVSPDQPTSQESNNKSECLQDQLDKLQQERIEIIDLLNLNYLPASLTVELLEAKLNHCIGQTDALLQSVDETWDDDFLSRPQPPAQNITEISKEYINKYRTELKKSKRYYDVFKEEMERKVSKGRGRRRSRTTDLIQLKRNSQIEAFKLERQLEQERYEKTKLSNSRQTSPASPATSSSSFEPGYLTPRQRIDHLVGLRRNIVESSEEELSELRRRSVSPRYSDRSYSPDFYSLYSPSPSPRSMSLGNNPYGNIVDPFPSLYSPDVSFSGSTRVSPTPGFQTGSSSRLAPTIRTPTSSNTQSTDHLAYISLPYQDYMANQLDPSKLLQESAAVRSRNLQEISRAHLFLHQSRHLADVPLRTSSPVVRHPAEVREYSPQSPNHGITKMDIDKDIEQLRTIQKTSLYGNPSSVRCASPMGSDVSSASSYAAYAKDILARSERSVHSPRSKLNSTYSGMTRTFPPRPSTPSSIYSADLESLTDSTTSSSLVTTRPVNARDIKARIARRKITERRNKKPSDKR</sequence>
<organism evidence="3 4">
    <name type="scientific">Lottia gigantea</name>
    <name type="common">Giant owl limpet</name>
    <dbReference type="NCBI Taxonomy" id="225164"/>
    <lineage>
        <taxon>Eukaryota</taxon>
        <taxon>Metazoa</taxon>
        <taxon>Spiralia</taxon>
        <taxon>Lophotrochozoa</taxon>
        <taxon>Mollusca</taxon>
        <taxon>Gastropoda</taxon>
        <taxon>Patellogastropoda</taxon>
        <taxon>Lottioidea</taxon>
        <taxon>Lottiidae</taxon>
        <taxon>Lottia</taxon>
    </lineage>
</organism>
<feature type="region of interest" description="Disordered" evidence="2">
    <location>
        <begin position="2777"/>
        <end position="2796"/>
    </location>
</feature>
<feature type="compositionally biased region" description="Low complexity" evidence="2">
    <location>
        <begin position="1780"/>
        <end position="1792"/>
    </location>
</feature>
<feature type="region of interest" description="Disordered" evidence="2">
    <location>
        <begin position="213"/>
        <end position="246"/>
    </location>
</feature>